<sequence>MIGLSHDIELALDIVIEGLDYQMVVDAIEPDKVKAAMESKLTSFKTAKELLSKWVNSPNSPSDKKFTNYVEKLINSGESSLKTLRKALVAKIDYDLLDAHKHKLAAQTKLLILNSITELDSSLIELRHQFETGKVILKEAEFTRGFAEKFAYGEFFPLENYYKKWYNEEDDAVVIDPKGSRGEIIELDGLRVQLPLPPRDRKKIRFHDKKKEDQYWRREELPKGLTPDNAEPFTEYILEQFRIRREGLWFYNNGKPTWLSPRHWMQLQWGKMFDDQIYPTYRHAQLLLYYHKEACYVDSRSMGQIFLKSRQTGYTYGMMSDSLELVTRVIGARTGLTSMTDDDARVAFGKMSYTFQEWPFFFQPIYKGKVDSPTNLAFGKPSNSSKDEKKKKDTTTDGYVNSMTDFEATKVKAYDGRHMKLYIGDESAKWDRASYIEHLGTLLPTTFRGGRVVGKVFLGSTMGKLNAGGEDFKILYRNSKVSERQESGFTSTKLYSYFMGAHTNYENCIDKYGKCWEETPPKGTLNVFGEPILKGSIQAIKEMYNDAKNTDDVALNAAYRAFPMTESHAMRDEADECVFNLTKLTDQWDNNEEVSIVKSQYVRGNFKWENDVRFSKVEFIPDDRGRFKIAWMPNKGDNTDHLRNNVKSVRNLYTPMNDYGCIGVDCFGSYVQGKNKASKGAAHGYSKPNAHGVPTNFFFFEYLDRPATQDIFNEDIFMAAWFYGLPILAENNRRDFVRYIYSNRSRPFSMNRVDKKKLDGDDLVLGGQPMQSKDILDTHENCIRTFIQCHVGVSTAPEGIKYRPEGDMGNMVFNDTISDWMIFNPSARTAHDATISSGLAIMGCQRERYNPIEKKNDKEKNVSLIRKYRNTGHTSTLIK</sequence>
<gene>
    <name evidence="1" type="ORF">Calle1_12</name>
</gene>
<dbReference type="Proteomes" id="UP000693797">
    <property type="component" value="Segment"/>
</dbReference>
<protein>
    <submittedName>
        <fullName evidence="1">Uncharacterized protein</fullName>
    </submittedName>
</protein>
<proteinExistence type="predicted"/>
<evidence type="ECO:0000313" key="1">
    <source>
        <dbReference type="EMBL" id="QQV89718.1"/>
    </source>
</evidence>
<name>A0A8E4ZI56_9CAUD</name>
<accession>A0A8E4ZI56</accession>
<reference evidence="1 2" key="1">
    <citation type="submission" date="2020-07" db="EMBL/GenBank/DDBJ databases">
        <title>Highly diverse flavobacterial phages as mortality factor during North Sea spring blooms.</title>
        <authorList>
            <person name="Bartlau N."/>
            <person name="Wichels A."/>
            <person name="Krohne G."/>
            <person name="Adriaenssens E.M."/>
            <person name="Heins A."/>
            <person name="Fuchs B.M."/>
            <person name="Amann R."/>
            <person name="Moraru C."/>
        </authorList>
    </citation>
    <scope>NUCLEOTIDE SEQUENCE [LARGE SCALE GENOMIC DNA]</scope>
</reference>
<dbReference type="Gene3D" id="3.40.50.300">
    <property type="entry name" value="P-loop containing nucleotide triphosphate hydrolases"/>
    <property type="match status" value="1"/>
</dbReference>
<dbReference type="InterPro" id="IPR027417">
    <property type="entry name" value="P-loop_NTPase"/>
</dbReference>
<keyword evidence="2" id="KW-1185">Reference proteome</keyword>
<evidence type="ECO:0000313" key="2">
    <source>
        <dbReference type="Proteomes" id="UP000693797"/>
    </source>
</evidence>
<dbReference type="EMBL" id="MT732432">
    <property type="protein sequence ID" value="QQV89718.1"/>
    <property type="molecule type" value="Genomic_DNA"/>
</dbReference>
<organism evidence="1 2">
    <name type="scientific">Cellulophaga phage Calle_1</name>
    <dbReference type="NCBI Taxonomy" id="2745643"/>
    <lineage>
        <taxon>Viruses</taxon>
        <taxon>Duplodnaviria</taxon>
        <taxon>Heunggongvirae</taxon>
        <taxon>Uroviricota</taxon>
        <taxon>Caudoviricetes</taxon>
        <taxon>Pervagoviridae</taxon>
        <taxon>Callevirus</taxon>
        <taxon>Callevirus Calle</taxon>
    </lineage>
</organism>